<dbReference type="InterPro" id="IPR027417">
    <property type="entry name" value="P-loop_NTPase"/>
</dbReference>
<dbReference type="GO" id="GO:0005524">
    <property type="term" value="F:ATP binding"/>
    <property type="evidence" value="ECO:0007669"/>
    <property type="project" value="UniProtKB-KW"/>
</dbReference>
<dbReference type="InterPro" id="IPR050221">
    <property type="entry name" value="26S_Proteasome_ATPase"/>
</dbReference>
<dbReference type="InterPro" id="IPR003593">
    <property type="entry name" value="AAA+_ATPase"/>
</dbReference>
<evidence type="ECO:0000256" key="2">
    <source>
        <dbReference type="ARBA" id="ARBA00022741"/>
    </source>
</evidence>
<sequence length="365" mass="40240">MPYRNGAVLFEQHVEGRDKPITGVEIVCLPNSAGTTFARQTFAALEQAVRESRFYRGKVISLEEGEAYSGRPNTIVVHRLPSVACNDIILSAQTMQLLDRNVFGFTGSRTGLKALRQSLQKGILLYGPPGTGKTHTIRYLASNLPGHTTLLISADQVVQLDRYMLLARLLQPSMVVIEDVDLIGRDRDEMRGPAEESLLNRLLNEMDGLHQDAEILFILTTNRPEAIERALSARPGRVDQAIEIPLPDADCRTRLLQLYGSQMNVPEDVVSHAVAQTEGVSSAFIKELVRRLAQESIARGAPGEVDLESVLHDMLHRGNELNHALLGATVKREPRDVRYVGGGGCYAHNQEFAICRTGSGRLSRS</sequence>
<dbReference type="Proteomes" id="UP001484179">
    <property type="component" value="Chromosome 2"/>
</dbReference>
<evidence type="ECO:0000259" key="4">
    <source>
        <dbReference type="SMART" id="SM00382"/>
    </source>
</evidence>
<dbReference type="CDD" id="cd19481">
    <property type="entry name" value="RecA-like_protease"/>
    <property type="match status" value="1"/>
</dbReference>
<dbReference type="Pfam" id="PF00004">
    <property type="entry name" value="AAA"/>
    <property type="match status" value="1"/>
</dbReference>
<evidence type="ECO:0000313" key="5">
    <source>
        <dbReference type="EMBL" id="WZW56609.1"/>
    </source>
</evidence>
<evidence type="ECO:0000313" key="6">
    <source>
        <dbReference type="Proteomes" id="UP001484179"/>
    </source>
</evidence>
<protein>
    <submittedName>
        <fullName evidence="5">ATP-binding protein</fullName>
    </submittedName>
</protein>
<dbReference type="SUPFAM" id="SSF52540">
    <property type="entry name" value="P-loop containing nucleoside triphosphate hydrolases"/>
    <property type="match status" value="1"/>
</dbReference>
<reference evidence="5 6" key="1">
    <citation type="submission" date="2024-04" db="EMBL/GenBank/DDBJ databases">
        <title>Biological Control Activity of Plant Growth Promoting Rhizobacteria Burkholderia pyrrocinia BX1 against Tobacco black shank Introduction Tobacco black shank (TBS) caused by the oomycete Phytophthora. nicotianae (P. nicotianae) has become a destructive soil.</title>
        <authorList>
            <person name="Liu X."/>
            <person name="Shu C."/>
        </authorList>
    </citation>
    <scope>NUCLEOTIDE SEQUENCE [LARGE SCALE GENOMIC DNA]</scope>
    <source>
        <strain evidence="5 6">BX1</strain>
    </source>
</reference>
<dbReference type="Gene3D" id="3.40.50.300">
    <property type="entry name" value="P-loop containing nucleotide triphosphate hydrolases"/>
    <property type="match status" value="1"/>
</dbReference>
<proteinExistence type="inferred from homology"/>
<dbReference type="RefSeq" id="WP_342310468.1">
    <property type="nucleotide sequence ID" value="NZ_CP150850.1"/>
</dbReference>
<dbReference type="PANTHER" id="PTHR23073">
    <property type="entry name" value="26S PROTEASOME REGULATORY SUBUNIT"/>
    <property type="match status" value="1"/>
</dbReference>
<dbReference type="EMBL" id="CP150850">
    <property type="protein sequence ID" value="WZW56609.1"/>
    <property type="molecule type" value="Genomic_DNA"/>
</dbReference>
<evidence type="ECO:0000256" key="3">
    <source>
        <dbReference type="ARBA" id="ARBA00022840"/>
    </source>
</evidence>
<accession>A0ABZ3BNI2</accession>
<dbReference type="Gene3D" id="1.10.8.60">
    <property type="match status" value="1"/>
</dbReference>
<gene>
    <name evidence="5" type="ORF">WN985_29225</name>
</gene>
<keyword evidence="6" id="KW-1185">Reference proteome</keyword>
<keyword evidence="3 5" id="KW-0067">ATP-binding</keyword>
<dbReference type="InterPro" id="IPR003959">
    <property type="entry name" value="ATPase_AAA_core"/>
</dbReference>
<feature type="domain" description="AAA+ ATPase" evidence="4">
    <location>
        <begin position="119"/>
        <end position="248"/>
    </location>
</feature>
<name>A0ABZ3BNI2_BURPY</name>
<organism evidence="5 6">
    <name type="scientific">Burkholderia pyrrocinia</name>
    <name type="common">Pseudomonas pyrrocinia</name>
    <dbReference type="NCBI Taxonomy" id="60550"/>
    <lineage>
        <taxon>Bacteria</taxon>
        <taxon>Pseudomonadati</taxon>
        <taxon>Pseudomonadota</taxon>
        <taxon>Betaproteobacteria</taxon>
        <taxon>Burkholderiales</taxon>
        <taxon>Burkholderiaceae</taxon>
        <taxon>Burkholderia</taxon>
        <taxon>Burkholderia cepacia complex</taxon>
    </lineage>
</organism>
<evidence type="ECO:0000256" key="1">
    <source>
        <dbReference type="ARBA" id="ARBA00006914"/>
    </source>
</evidence>
<dbReference type="SMART" id="SM00382">
    <property type="entry name" value="AAA"/>
    <property type="match status" value="1"/>
</dbReference>
<keyword evidence="2" id="KW-0547">Nucleotide-binding</keyword>
<comment type="similarity">
    <text evidence="1">Belongs to the AAA ATPase family.</text>
</comment>